<evidence type="ECO:0000313" key="2">
    <source>
        <dbReference type="EMBL" id="TKJ43511.1"/>
    </source>
</evidence>
<keyword evidence="1" id="KW-0732">Signal</keyword>
<dbReference type="Proteomes" id="UP000317778">
    <property type="component" value="Unassembled WGS sequence"/>
</dbReference>
<reference evidence="2 3" key="1">
    <citation type="submission" date="2017-06" db="EMBL/GenBank/DDBJ databases">
        <title>Novel microbial phyla capable of carbon fixation and sulfur reduction in deep-sea sediments.</title>
        <authorList>
            <person name="Huang J."/>
            <person name="Baker B."/>
            <person name="Wang Y."/>
        </authorList>
    </citation>
    <scope>NUCLEOTIDE SEQUENCE [LARGE SCALE GENOMIC DNA]</scope>
    <source>
        <strain evidence="2">B3_TA06</strain>
    </source>
</reference>
<feature type="signal peptide" evidence="1">
    <location>
        <begin position="1"/>
        <end position="23"/>
    </location>
</feature>
<dbReference type="AlphaFoldDB" id="A0A532V8I2"/>
<evidence type="ECO:0000256" key="1">
    <source>
        <dbReference type="SAM" id="SignalP"/>
    </source>
</evidence>
<accession>A0A532V8I2</accession>
<dbReference type="EMBL" id="NJBO01000004">
    <property type="protein sequence ID" value="TKJ43511.1"/>
    <property type="molecule type" value="Genomic_DNA"/>
</dbReference>
<name>A0A532V8I2_UNCT6</name>
<evidence type="ECO:0000313" key="3">
    <source>
        <dbReference type="Proteomes" id="UP000317778"/>
    </source>
</evidence>
<evidence type="ECO:0008006" key="4">
    <source>
        <dbReference type="Google" id="ProtNLM"/>
    </source>
</evidence>
<feature type="chain" id="PRO_5022117921" description="Lipid/polyisoprenoid-binding YceI-like domain-containing protein" evidence="1">
    <location>
        <begin position="24"/>
        <end position="133"/>
    </location>
</feature>
<organism evidence="2 3">
    <name type="scientific">candidate division TA06 bacterium B3_TA06</name>
    <dbReference type="NCBI Taxonomy" id="2012487"/>
    <lineage>
        <taxon>Bacteria</taxon>
        <taxon>Bacteria division TA06</taxon>
    </lineage>
</organism>
<proteinExistence type="predicted"/>
<dbReference type="PROSITE" id="PS51257">
    <property type="entry name" value="PROKAR_LIPOPROTEIN"/>
    <property type="match status" value="1"/>
</dbReference>
<protein>
    <recommendedName>
        <fullName evidence="4">Lipid/polyisoprenoid-binding YceI-like domain-containing protein</fullName>
    </recommendedName>
</protein>
<comment type="caution">
    <text evidence="2">The sequence shown here is derived from an EMBL/GenBank/DDBJ whole genome shotgun (WGS) entry which is preliminary data.</text>
</comment>
<gene>
    <name evidence="2" type="ORF">CEE36_04030</name>
</gene>
<sequence length="133" mass="14281">MLRAIKRRSAVLLAALVLGGCLSPDLTVKTSGEFKGSYASFDGTYSGSLQFDFEQENEAFEAEGMLVINGDVIEFEGQGTLTSNPAVLDLDVTGTNFTMHIEGELKESHLTGSYTFNSARWGNDSGSVDLDLS</sequence>